<proteinExistence type="predicted"/>
<reference evidence="1" key="1">
    <citation type="submission" date="2021-05" db="EMBL/GenBank/DDBJ databases">
        <authorList>
            <person name="Scholz U."/>
            <person name="Mascher M."/>
            <person name="Fiebig A."/>
        </authorList>
    </citation>
    <scope>NUCLEOTIDE SEQUENCE [LARGE SCALE GENOMIC DNA]</scope>
</reference>
<name>A0ACD5TSD3_AVESA</name>
<evidence type="ECO:0000313" key="1">
    <source>
        <dbReference type="EnsemblPlants" id="AVESA.00010b.r2.1CG0118450.1.CDS.1"/>
    </source>
</evidence>
<organism evidence="1 2">
    <name type="scientific">Avena sativa</name>
    <name type="common">Oat</name>
    <dbReference type="NCBI Taxonomy" id="4498"/>
    <lineage>
        <taxon>Eukaryota</taxon>
        <taxon>Viridiplantae</taxon>
        <taxon>Streptophyta</taxon>
        <taxon>Embryophyta</taxon>
        <taxon>Tracheophyta</taxon>
        <taxon>Spermatophyta</taxon>
        <taxon>Magnoliopsida</taxon>
        <taxon>Liliopsida</taxon>
        <taxon>Poales</taxon>
        <taxon>Poaceae</taxon>
        <taxon>BOP clade</taxon>
        <taxon>Pooideae</taxon>
        <taxon>Poodae</taxon>
        <taxon>Poeae</taxon>
        <taxon>Poeae Chloroplast Group 1 (Aveneae type)</taxon>
        <taxon>Aveninae</taxon>
        <taxon>Avena</taxon>
    </lineage>
</organism>
<accession>A0ACD5TSD3</accession>
<sequence length="626" mass="69068">MVRTNSSLHLLSLHLLLLVTANEATTFTIINRCSFTVWPAAVPVGGGMELDPGKEWTLDMPTGTTAGRLWGRTGCSFHGKGGQSCQTGDCGGVLACTDNGQPPISLAEFTIGQGQTDDFFDISLVNGFNVPMDFLPVPTQGGPLCIKGPRCEANITTRCPTELQAPGGCNNACIANGTSNCEPTTYSGFFQQMCPDAYNSYNGFTCPTGTNYQVIFCPPLNLTVSPAPASSPPAPMGQASRRSSILRSHVAVLAPVGGFLFLTILFVITFFTCKQRTQQQRDMEEEEEFQELQGTPVRFTFQQLKVATRQFTDKLGEGGFGSVFKGQMGDERIAVKRLDRAGQGKMQFLAEVQTISSIHHINLVRLIGFCAEKSHRLLVYEYMPKRSLDRWIYRRHDNNDSPLDWSTRCKIITHIAKGLSYLHEECTKRIAHLDVKPQNILLDDNFNAKLSDFGLCKLIDRDTSQVVTRMRGTPGYLAPEWLTSQITEKADVYSFGVVVMEVISGRKNIDTSRSEESIHLITLLEEKVKYDNLVDLIDKNSNDMQAHEQDVIQMMKLAMWCLQIDCKRRPKMSEVVKVLEGTMNAESNIDHNFVATNQATFGTAGNVTSSVPSSVPPVASDVSGPR</sequence>
<dbReference type="EnsemblPlants" id="AVESA.00010b.r2.1CG0118450.1">
    <property type="protein sequence ID" value="AVESA.00010b.r2.1CG0118450.1.CDS.1"/>
    <property type="gene ID" value="AVESA.00010b.r2.1CG0118450"/>
</dbReference>
<protein>
    <submittedName>
        <fullName evidence="1">Uncharacterized protein</fullName>
    </submittedName>
</protein>
<reference evidence="1" key="2">
    <citation type="submission" date="2025-09" db="UniProtKB">
        <authorList>
            <consortium name="EnsemblPlants"/>
        </authorList>
    </citation>
    <scope>IDENTIFICATION</scope>
</reference>
<keyword evidence="2" id="KW-1185">Reference proteome</keyword>
<evidence type="ECO:0000313" key="2">
    <source>
        <dbReference type="Proteomes" id="UP001732700"/>
    </source>
</evidence>
<dbReference type="Proteomes" id="UP001732700">
    <property type="component" value="Chromosome 1C"/>
</dbReference>